<keyword evidence="4" id="KW-0812">Transmembrane</keyword>
<comment type="caution">
    <text evidence="6">The sequence shown here is derived from an EMBL/GenBank/DDBJ whole genome shotgun (WGS) entry which is preliminary data.</text>
</comment>
<keyword evidence="7" id="KW-1185">Reference proteome</keyword>
<dbReference type="CDD" id="cd03784">
    <property type="entry name" value="GT1_Gtf-like"/>
    <property type="match status" value="1"/>
</dbReference>
<feature type="chain" id="PRO_5046611522" description="UDP-glucuronosyltransferase" evidence="5">
    <location>
        <begin position="20"/>
        <end position="517"/>
    </location>
</feature>
<name>A0ABN8NJW8_9CNID</name>
<protein>
    <recommendedName>
        <fullName evidence="8">UDP-glucuronosyltransferase</fullName>
    </recommendedName>
</protein>
<reference evidence="6 7" key="1">
    <citation type="submission" date="2022-05" db="EMBL/GenBank/DDBJ databases">
        <authorList>
            <consortium name="Genoscope - CEA"/>
            <person name="William W."/>
        </authorList>
    </citation>
    <scope>NUCLEOTIDE SEQUENCE [LARGE SCALE GENOMIC DNA]</scope>
</reference>
<accession>A0ABN8NJW8</accession>
<keyword evidence="4" id="KW-0472">Membrane</keyword>
<organism evidence="6 7">
    <name type="scientific">Porites lobata</name>
    <dbReference type="NCBI Taxonomy" id="104759"/>
    <lineage>
        <taxon>Eukaryota</taxon>
        <taxon>Metazoa</taxon>
        <taxon>Cnidaria</taxon>
        <taxon>Anthozoa</taxon>
        <taxon>Hexacorallia</taxon>
        <taxon>Scleractinia</taxon>
        <taxon>Fungiina</taxon>
        <taxon>Poritidae</taxon>
        <taxon>Porites</taxon>
    </lineage>
</organism>
<dbReference type="PANTHER" id="PTHR48043:SF145">
    <property type="entry name" value="FI06409P-RELATED"/>
    <property type="match status" value="1"/>
</dbReference>
<evidence type="ECO:0000256" key="1">
    <source>
        <dbReference type="ARBA" id="ARBA00009995"/>
    </source>
</evidence>
<keyword evidence="5" id="KW-0732">Signal</keyword>
<comment type="similarity">
    <text evidence="1">Belongs to the UDP-glycosyltransferase family.</text>
</comment>
<dbReference type="SUPFAM" id="SSF53756">
    <property type="entry name" value="UDP-Glycosyltransferase/glycogen phosphorylase"/>
    <property type="match status" value="1"/>
</dbReference>
<sequence length="517" mass="57922">MSALLIILLLFSMLGCSEGATIVMLPAIGKSHFLVFERLAEELTDRGYEVQILVGDTERYAASHRYVRMFKTPEVFFQIMLTRRGPKKGLDVITEMANVAQLTALYCEGVLNNKDILNEVQTASLIIGSGLYMCSSLVASKFSLPHVVILLETLSLPTMHAFGVPLPPSFVPQFKSTLTDEMTVIHRVKNLYHWILVYWAFHHGMVPQFNDLKKRYNVAPNRSTYEVLGTVDLIISQKPFILEYPRPLLPNTKVVGPLSVTAPAEPLPDEFEEFMQNTGNEGVILVSFGTILGNVEEKKLALLANALSRVPQKVLWKLQKEKTQVSLSDNVKVASWLPQNDILGHSSTRLFINHGGVHGVMEAVFHGVPMICAPFFGDQYGNAHEAKAKGFAEIVDLDTITVDQLVDVIGRVLANQSYRESAARLSKFIKLLPRSPLQETADWIEYTQAVGGLQHLRMRGLDLPFYKLYLLDILLVLLLITLFILLSLKYFLTKCVVGIVMRTSGTGREKTRPYKMD</sequence>
<evidence type="ECO:0000313" key="7">
    <source>
        <dbReference type="Proteomes" id="UP001159405"/>
    </source>
</evidence>
<dbReference type="EMBL" id="CALNXK010000022">
    <property type="protein sequence ID" value="CAH3109989.1"/>
    <property type="molecule type" value="Genomic_DNA"/>
</dbReference>
<evidence type="ECO:0000256" key="5">
    <source>
        <dbReference type="SAM" id="SignalP"/>
    </source>
</evidence>
<proteinExistence type="inferred from homology"/>
<keyword evidence="3" id="KW-0808">Transferase</keyword>
<dbReference type="Pfam" id="PF00201">
    <property type="entry name" value="UDPGT"/>
    <property type="match status" value="1"/>
</dbReference>
<evidence type="ECO:0000256" key="2">
    <source>
        <dbReference type="ARBA" id="ARBA00022676"/>
    </source>
</evidence>
<dbReference type="PANTHER" id="PTHR48043">
    <property type="entry name" value="EG:EG0003.4 PROTEIN-RELATED"/>
    <property type="match status" value="1"/>
</dbReference>
<evidence type="ECO:0000256" key="3">
    <source>
        <dbReference type="ARBA" id="ARBA00022679"/>
    </source>
</evidence>
<evidence type="ECO:0000256" key="4">
    <source>
        <dbReference type="SAM" id="Phobius"/>
    </source>
</evidence>
<evidence type="ECO:0008006" key="8">
    <source>
        <dbReference type="Google" id="ProtNLM"/>
    </source>
</evidence>
<feature type="transmembrane region" description="Helical" evidence="4">
    <location>
        <begin position="468"/>
        <end position="492"/>
    </location>
</feature>
<keyword evidence="4" id="KW-1133">Transmembrane helix</keyword>
<dbReference type="Proteomes" id="UP001159405">
    <property type="component" value="Unassembled WGS sequence"/>
</dbReference>
<gene>
    <name evidence="6" type="ORF">PLOB_00018938</name>
</gene>
<dbReference type="InterPro" id="IPR002213">
    <property type="entry name" value="UDP_glucos_trans"/>
</dbReference>
<feature type="signal peptide" evidence="5">
    <location>
        <begin position="1"/>
        <end position="19"/>
    </location>
</feature>
<dbReference type="InterPro" id="IPR050271">
    <property type="entry name" value="UDP-glycosyltransferase"/>
</dbReference>
<dbReference type="Gene3D" id="3.40.50.2000">
    <property type="entry name" value="Glycogen Phosphorylase B"/>
    <property type="match status" value="2"/>
</dbReference>
<evidence type="ECO:0000313" key="6">
    <source>
        <dbReference type="EMBL" id="CAH3109989.1"/>
    </source>
</evidence>
<keyword evidence="2" id="KW-0328">Glycosyltransferase</keyword>